<keyword evidence="3" id="KW-1185">Reference proteome</keyword>
<gene>
    <name evidence="2" type="ORF">E2605_11155</name>
</gene>
<evidence type="ECO:0000313" key="3">
    <source>
        <dbReference type="Proteomes" id="UP000297861"/>
    </source>
</evidence>
<reference evidence="2 3" key="1">
    <citation type="submission" date="2019-03" db="EMBL/GenBank/DDBJ databases">
        <title>San Antonio Military Medical Center submission to MRSN (WRAIR), pending publication.</title>
        <authorList>
            <person name="Blyth D.M."/>
            <person name="Mccarthy S.L."/>
            <person name="Schall S.E."/>
            <person name="Stam J.A."/>
            <person name="Ong A.C."/>
            <person name="Mcgann P.T."/>
        </authorList>
    </citation>
    <scope>NUCLEOTIDE SEQUENCE [LARGE SCALE GENOMIC DNA]</scope>
    <source>
        <strain evidence="2 3">MRSN571793</strain>
    </source>
</reference>
<proteinExistence type="predicted"/>
<dbReference type="SUPFAM" id="SSF52540">
    <property type="entry name" value="P-loop containing nucleoside triphosphate hydrolases"/>
    <property type="match status" value="1"/>
</dbReference>
<accession>A0A4Y8L3R9</accession>
<dbReference type="Gene3D" id="3.40.50.300">
    <property type="entry name" value="P-loop containing nucleotide triphosphate hydrolases"/>
    <property type="match status" value="1"/>
</dbReference>
<name>A0A4Y8L3R9_9BACT</name>
<dbReference type="Pfam" id="PF13521">
    <property type="entry name" value="AAA_28"/>
    <property type="match status" value="1"/>
</dbReference>
<dbReference type="EMBL" id="SOML01000006">
    <property type="protein sequence ID" value="TFD96142.1"/>
    <property type="molecule type" value="Genomic_DNA"/>
</dbReference>
<evidence type="ECO:0000313" key="2">
    <source>
        <dbReference type="EMBL" id="TFD96142.1"/>
    </source>
</evidence>
<dbReference type="InterPro" id="IPR027417">
    <property type="entry name" value="P-loop_NTPase"/>
</dbReference>
<protein>
    <submittedName>
        <fullName evidence="2">ATPase</fullName>
    </submittedName>
</protein>
<dbReference type="OrthoDB" id="5638848at2"/>
<feature type="domain" description="NadR/Ttd14 AAA" evidence="1">
    <location>
        <begin position="8"/>
        <end position="171"/>
    </location>
</feature>
<dbReference type="InterPro" id="IPR038727">
    <property type="entry name" value="NadR/Ttd14_AAA_dom"/>
</dbReference>
<dbReference type="AlphaFoldDB" id="A0A4Y8L3R9"/>
<organism evidence="2 3">
    <name type="scientific">Dysgonomonas capnocytophagoides</name>
    <dbReference type="NCBI Taxonomy" id="45254"/>
    <lineage>
        <taxon>Bacteria</taxon>
        <taxon>Pseudomonadati</taxon>
        <taxon>Bacteroidota</taxon>
        <taxon>Bacteroidia</taxon>
        <taxon>Bacteroidales</taxon>
        <taxon>Dysgonomonadaceae</taxon>
        <taxon>Dysgonomonas</taxon>
    </lineage>
</organism>
<sequence>MKTKDNFYILTGGPGVGKTTLIEELKGRGYLCVAEVAREIIKDQLRCNGNALPWLDSKKYSELMLSYSVRDFTERIDCNELYFFDRGIPDTYGYEQLMNFRLNEALIKAVGAYRYNPLVFILPPWKDIYETDNERKQSFVTAVETDKVMKRSYTDCGYTVKEVPCLPVSERADFVLEQICRYGNFHPLNKNKP</sequence>
<evidence type="ECO:0000259" key="1">
    <source>
        <dbReference type="Pfam" id="PF13521"/>
    </source>
</evidence>
<dbReference type="Proteomes" id="UP000297861">
    <property type="component" value="Unassembled WGS sequence"/>
</dbReference>
<dbReference type="RefSeq" id="WP_134436489.1">
    <property type="nucleotide sequence ID" value="NZ_SOML01000006.1"/>
</dbReference>
<comment type="caution">
    <text evidence="2">The sequence shown here is derived from an EMBL/GenBank/DDBJ whole genome shotgun (WGS) entry which is preliminary data.</text>
</comment>